<evidence type="ECO:0000256" key="4">
    <source>
        <dbReference type="ARBA" id="ARBA00022801"/>
    </source>
</evidence>
<feature type="binding site" evidence="10">
    <location>
        <position position="149"/>
    </location>
    <ligand>
        <name>Mn(2+)</name>
        <dbReference type="ChEBI" id="CHEBI:29035"/>
    </ligand>
</feature>
<comment type="subunit">
    <text evidence="9 10">Homodimer, forms a heterotetramer with a Cas2 homodimer.</text>
</comment>
<keyword evidence="4 10" id="KW-0378">Hydrolase</keyword>
<dbReference type="InterPro" id="IPR002729">
    <property type="entry name" value="CRISPR-assoc_Cas1"/>
</dbReference>
<evidence type="ECO:0000256" key="3">
    <source>
        <dbReference type="ARBA" id="ARBA00022759"/>
    </source>
</evidence>
<keyword evidence="6 10" id="KW-0051">Antiviral defense</keyword>
<dbReference type="PANTHER" id="PTHR34353">
    <property type="entry name" value="CRISPR-ASSOCIATED ENDONUCLEASE CAS1 1"/>
    <property type="match status" value="1"/>
</dbReference>
<evidence type="ECO:0000313" key="12">
    <source>
        <dbReference type="Proteomes" id="UP000571183"/>
    </source>
</evidence>
<evidence type="ECO:0000256" key="1">
    <source>
        <dbReference type="ARBA" id="ARBA00022722"/>
    </source>
</evidence>
<evidence type="ECO:0000256" key="8">
    <source>
        <dbReference type="ARBA" id="ARBA00023211"/>
    </source>
</evidence>
<dbReference type="NCBIfam" id="TIGR00287">
    <property type="entry name" value="cas1"/>
    <property type="match status" value="1"/>
</dbReference>
<comment type="caution">
    <text evidence="11">The sequence shown here is derived from an EMBL/GenBank/DDBJ whole genome shotgun (WGS) entry which is preliminary data.</text>
</comment>
<name>A0A840DHL3_9MICO</name>
<keyword evidence="5 10" id="KW-0460">Magnesium</keyword>
<dbReference type="RefSeq" id="WP_183304343.1">
    <property type="nucleotide sequence ID" value="NZ_JACIFD010000004.1"/>
</dbReference>
<sequence length="313" mass="34274">MFGRIIEITETGRTLRLNLGSVEIFDSNGAKLARIALDEIAGIICYPHGSLVTAALMAELARRNIPLVVSGNDFSPVGVLTALDGNFEQAKRIEAQINSSAPRKKQLWADVVRQKIAMQALALEIAGSPNLTVANLRTQVRSGDSQNCEAQAARLYFTTFFGNDFRRDRDLPGINALLNYGYAVLRASTARALVAAGLHPSIGIFHRNAYNGMRLADDIMEPFRPLVDLRVRALTVDGVAAVTPETKRALVDVLSTDVPHIRGITPVSVAVQYAATSLAKCFLGDAKKIEFPVASMQDLYFDFMSLPRWWQNV</sequence>
<dbReference type="GO" id="GO:0003677">
    <property type="term" value="F:DNA binding"/>
    <property type="evidence" value="ECO:0007669"/>
    <property type="project" value="UniProtKB-KW"/>
</dbReference>
<keyword evidence="1 10" id="KW-0540">Nuclease</keyword>
<dbReference type="NCBIfam" id="TIGR03639">
    <property type="entry name" value="cas1_NMENI"/>
    <property type="match status" value="1"/>
</dbReference>
<proteinExistence type="inferred from homology"/>
<organism evidence="11 12">
    <name type="scientific">Canibacter oris</name>
    <dbReference type="NCBI Taxonomy" id="1365628"/>
    <lineage>
        <taxon>Bacteria</taxon>
        <taxon>Bacillati</taxon>
        <taxon>Actinomycetota</taxon>
        <taxon>Actinomycetes</taxon>
        <taxon>Micrococcales</taxon>
        <taxon>Microbacteriaceae</taxon>
        <taxon>Canibacter</taxon>
    </lineage>
</organism>
<evidence type="ECO:0000313" key="11">
    <source>
        <dbReference type="EMBL" id="MBB4071203.1"/>
    </source>
</evidence>
<feature type="binding site" evidence="10">
    <location>
        <position position="206"/>
    </location>
    <ligand>
        <name>Mn(2+)</name>
        <dbReference type="ChEBI" id="CHEBI:29035"/>
    </ligand>
</feature>
<dbReference type="AlphaFoldDB" id="A0A840DHL3"/>
<dbReference type="HAMAP" id="MF_01470">
    <property type="entry name" value="Cas1"/>
    <property type="match status" value="1"/>
</dbReference>
<accession>A0A840DHL3</accession>
<protein>
    <recommendedName>
        <fullName evidence="10">CRISPR-associated endonuclease Cas1</fullName>
        <ecNumber evidence="10">3.1.-.-</ecNumber>
    </recommendedName>
</protein>
<evidence type="ECO:0000256" key="2">
    <source>
        <dbReference type="ARBA" id="ARBA00022723"/>
    </source>
</evidence>
<comment type="similarity">
    <text evidence="10">Belongs to the CRISPR-associated endonuclease Cas1 family.</text>
</comment>
<comment type="cofactor">
    <cofactor evidence="10">
        <name>Mg(2+)</name>
        <dbReference type="ChEBI" id="CHEBI:18420"/>
    </cofactor>
    <cofactor evidence="10">
        <name>Mn(2+)</name>
        <dbReference type="ChEBI" id="CHEBI:29035"/>
    </cofactor>
</comment>
<evidence type="ECO:0000256" key="9">
    <source>
        <dbReference type="ARBA" id="ARBA00038592"/>
    </source>
</evidence>
<keyword evidence="8 10" id="KW-0464">Manganese</keyword>
<evidence type="ECO:0000256" key="10">
    <source>
        <dbReference type="HAMAP-Rule" id="MF_01470"/>
    </source>
</evidence>
<comment type="function">
    <text evidence="10">CRISPR (clustered regularly interspaced short palindromic repeat), is an adaptive immune system that provides protection against mobile genetic elements (viruses, transposable elements and conjugative plasmids). CRISPR clusters contain spacers, sequences complementary to antecedent mobile elements, and target invading nucleic acids. CRISPR clusters are transcribed and processed into CRISPR RNA (crRNA). Acts as a dsDNA endonuclease. Involved in the integration of spacer DNA into the CRISPR cassette.</text>
</comment>
<dbReference type="GO" id="GO:0051607">
    <property type="term" value="P:defense response to virus"/>
    <property type="evidence" value="ECO:0007669"/>
    <property type="project" value="UniProtKB-UniRule"/>
</dbReference>
<gene>
    <name evidence="10" type="primary">cas1</name>
    <name evidence="11" type="ORF">F5897_000495</name>
</gene>
<keyword evidence="3 10" id="KW-0255">Endonuclease</keyword>
<dbReference type="GO" id="GO:0043571">
    <property type="term" value="P:maintenance of CRISPR repeat elements"/>
    <property type="evidence" value="ECO:0007669"/>
    <property type="project" value="UniProtKB-UniRule"/>
</dbReference>
<dbReference type="EMBL" id="JACIFD010000004">
    <property type="protein sequence ID" value="MBB4071203.1"/>
    <property type="molecule type" value="Genomic_DNA"/>
</dbReference>
<keyword evidence="2 10" id="KW-0479">Metal-binding</keyword>
<dbReference type="InterPro" id="IPR042206">
    <property type="entry name" value="CRISPR-assoc_Cas1_C"/>
</dbReference>
<dbReference type="Gene3D" id="1.20.120.920">
    <property type="entry name" value="CRISPR-associated endonuclease Cas1, C-terminal domain"/>
    <property type="match status" value="1"/>
</dbReference>
<dbReference type="GO" id="GO:0004520">
    <property type="term" value="F:DNA endonuclease activity"/>
    <property type="evidence" value="ECO:0007669"/>
    <property type="project" value="InterPro"/>
</dbReference>
<dbReference type="Pfam" id="PF01867">
    <property type="entry name" value="Cas_Cas1"/>
    <property type="match status" value="1"/>
</dbReference>
<reference evidence="11" key="1">
    <citation type="submission" date="2020-08" db="EMBL/GenBank/DDBJ databases">
        <title>Sequencing the genomes of 1000 actinobacteria strains.</title>
        <authorList>
            <person name="Klenk H.-P."/>
        </authorList>
    </citation>
    <scope>NUCLEOTIDE SEQUENCE [LARGE SCALE GENOMIC DNA]</scope>
    <source>
        <strain evidence="11">DSM 27064</strain>
    </source>
</reference>
<dbReference type="InterPro" id="IPR019855">
    <property type="entry name" value="CRISPR-assoc_Cas1_NMENI"/>
</dbReference>
<dbReference type="PANTHER" id="PTHR34353:SF2">
    <property type="entry name" value="CRISPR-ASSOCIATED ENDONUCLEASE CAS1 1"/>
    <property type="match status" value="1"/>
</dbReference>
<evidence type="ECO:0000256" key="5">
    <source>
        <dbReference type="ARBA" id="ARBA00022842"/>
    </source>
</evidence>
<evidence type="ECO:0000256" key="6">
    <source>
        <dbReference type="ARBA" id="ARBA00023118"/>
    </source>
</evidence>
<feature type="binding site" evidence="10">
    <location>
        <position position="221"/>
    </location>
    <ligand>
        <name>Mn(2+)</name>
        <dbReference type="ChEBI" id="CHEBI:29035"/>
    </ligand>
</feature>
<dbReference type="InterPro" id="IPR050646">
    <property type="entry name" value="Cas1"/>
</dbReference>
<keyword evidence="7 10" id="KW-0238">DNA-binding</keyword>
<evidence type="ECO:0000256" key="7">
    <source>
        <dbReference type="ARBA" id="ARBA00023125"/>
    </source>
</evidence>
<keyword evidence="12" id="KW-1185">Reference proteome</keyword>
<dbReference type="Proteomes" id="UP000571183">
    <property type="component" value="Unassembled WGS sequence"/>
</dbReference>
<dbReference type="GO" id="GO:0016787">
    <property type="term" value="F:hydrolase activity"/>
    <property type="evidence" value="ECO:0007669"/>
    <property type="project" value="UniProtKB-KW"/>
</dbReference>
<dbReference type="EC" id="3.1.-.-" evidence="10"/>
<dbReference type="GO" id="GO:0046872">
    <property type="term" value="F:metal ion binding"/>
    <property type="evidence" value="ECO:0007669"/>
    <property type="project" value="UniProtKB-UniRule"/>
</dbReference>